<sequence length="170" mass="19258">MKMLKVLLQNLIKGPSTDPFPFGETFTPKGLRARIRFDETACTGCRMCEHVCAGGAIRFHDSPNGLEFTLWHNTCTFCGLCEHYCVPKAIKLTEDWHLAHKQEDKYTMTETGTVALIQCVQCRKKIIPTSQQLNAVAYKSSNEMIKRLGRMCPDCRRELSTKLLIKGESV</sequence>
<evidence type="ECO:0000313" key="2">
    <source>
        <dbReference type="EMBL" id="AZG33880.1"/>
    </source>
</evidence>
<evidence type="ECO:0000313" key="4">
    <source>
        <dbReference type="Proteomes" id="UP000273778"/>
    </source>
</evidence>
<dbReference type="AlphaFoldDB" id="A0A3N4E052"/>
<dbReference type="OrthoDB" id="9808559at2"/>
<evidence type="ECO:0000313" key="3">
    <source>
        <dbReference type="EMBL" id="RPA31483.1"/>
    </source>
</evidence>
<gene>
    <name evidence="3" type="ORF">EGC77_13910</name>
    <name evidence="2" type="ORF">EGC80_02360</name>
</gene>
<dbReference type="SUPFAM" id="SSF54862">
    <property type="entry name" value="4Fe-4S ferredoxins"/>
    <property type="match status" value="1"/>
</dbReference>
<dbReference type="InterPro" id="IPR017896">
    <property type="entry name" value="4Fe4S_Fe-S-bd"/>
</dbReference>
<evidence type="ECO:0000259" key="1">
    <source>
        <dbReference type="PROSITE" id="PS51379"/>
    </source>
</evidence>
<proteinExistence type="predicted"/>
<reference evidence="5" key="2">
    <citation type="submission" date="2018-11" db="EMBL/GenBank/DDBJ databases">
        <title>Shewanella sp. R106.</title>
        <authorList>
            <person name="Hwang Y.J."/>
            <person name="Hwang C.Y."/>
        </authorList>
    </citation>
    <scope>NUCLEOTIDE SEQUENCE [LARGE SCALE GENOMIC DNA]</scope>
    <source>
        <strain evidence="5">R106</strain>
    </source>
</reference>
<feature type="domain" description="4Fe-4S ferredoxin-type" evidence="1">
    <location>
        <begin position="66"/>
        <end position="95"/>
    </location>
</feature>
<dbReference type="Proteomes" id="UP000278855">
    <property type="component" value="Unassembled WGS sequence"/>
</dbReference>
<protein>
    <submittedName>
        <fullName evidence="3">4Fe-4S ferredoxin</fullName>
    </submittedName>
</protein>
<evidence type="ECO:0000313" key="5">
    <source>
        <dbReference type="Proteomes" id="UP000278855"/>
    </source>
</evidence>
<dbReference type="Pfam" id="PF13187">
    <property type="entry name" value="Fer4_9"/>
    <property type="match status" value="1"/>
</dbReference>
<dbReference type="EMBL" id="RKKB01000005">
    <property type="protein sequence ID" value="RPA31483.1"/>
    <property type="molecule type" value="Genomic_DNA"/>
</dbReference>
<dbReference type="Proteomes" id="UP000273778">
    <property type="component" value="Chromosome"/>
</dbReference>
<dbReference type="Gene3D" id="3.30.70.3270">
    <property type="match status" value="1"/>
</dbReference>
<accession>A0A3N4E052</accession>
<dbReference type="PROSITE" id="PS51379">
    <property type="entry name" value="4FE4S_FER_2"/>
    <property type="match status" value="2"/>
</dbReference>
<reference evidence="3" key="3">
    <citation type="submission" date="2018-11" db="EMBL/GenBank/DDBJ databases">
        <authorList>
            <person name="Hwang Y.J."/>
            <person name="Hwang C.Y."/>
        </authorList>
    </citation>
    <scope>NUCLEOTIDE SEQUENCE</scope>
    <source>
        <strain evidence="3">R106</strain>
    </source>
</reference>
<dbReference type="RefSeq" id="WP_124013228.1">
    <property type="nucleotide sequence ID" value="NZ_CP034073.1"/>
</dbReference>
<organism evidence="3 5">
    <name type="scientific">Shewanella psychromarinicola</name>
    <dbReference type="NCBI Taxonomy" id="2487742"/>
    <lineage>
        <taxon>Bacteria</taxon>
        <taxon>Pseudomonadati</taxon>
        <taxon>Pseudomonadota</taxon>
        <taxon>Gammaproteobacteria</taxon>
        <taxon>Alteromonadales</taxon>
        <taxon>Shewanellaceae</taxon>
        <taxon>Shewanella</taxon>
    </lineage>
</organism>
<name>A0A3N4E052_9GAMM</name>
<dbReference type="EMBL" id="CP034073">
    <property type="protein sequence ID" value="AZG33880.1"/>
    <property type="molecule type" value="Genomic_DNA"/>
</dbReference>
<feature type="domain" description="4Fe-4S ferredoxin-type" evidence="1">
    <location>
        <begin position="33"/>
        <end position="62"/>
    </location>
</feature>
<dbReference type="KEGG" id="spsr:EGC80_02360"/>
<reference evidence="2 4" key="1">
    <citation type="submission" date="2018-11" db="EMBL/GenBank/DDBJ databases">
        <title>Shewanella sp. M2.</title>
        <authorList>
            <person name="Hwang Y.J."/>
            <person name="Hwang C.Y."/>
        </authorList>
    </citation>
    <scope>NUCLEOTIDE SEQUENCE [LARGE SCALE GENOMIC DNA]</scope>
    <source>
        <strain evidence="2 4">M2</strain>
    </source>
</reference>
<keyword evidence="4" id="KW-1185">Reference proteome</keyword>